<dbReference type="Proteomes" id="UP000011135">
    <property type="component" value="Unassembled WGS sequence"/>
</dbReference>
<dbReference type="OrthoDB" id="1523346at2"/>
<sequence length="408" mass="43881">MNKLWAISLVLFALLTACEDEEGATPGNSATYIRLFGGSNSDIAYMAIPTSDGGVLCLGTTEIETPTESAFRIRLIKTDINGNIEWQQLYPQEDQEYSLVGRSVLAVEDGYIIVGDSIKDEDNSSLVLFKVDLSGNEISGMKKTDTLENARLHGIDLIRSGDDNSLVVLASIESDKINSDLYLARINSSDLTIDPDCRKFYTGGNVDAVKSLYQTNNGDLVFSGTVNAFSSGNARLFRVPDCTSSLISGPLLVQGTSKNYTINQVVPAGNGFAMVGTTNDTDNGSNDIFLARLGPLGAVQFMKIYNNIEGAPMTNAEEGLTITTTNDGGFLLGGSTLTNTKGEIDIIIIKTDAFGAIQWSRRFGDINEEYATYVTQAPDGGYLIFGNTEFGGIDTMILIKTDSEGNVE</sequence>
<dbReference type="PANTHER" id="PTHR42754:SF1">
    <property type="entry name" value="LIPOPROTEIN"/>
    <property type="match status" value="1"/>
</dbReference>
<dbReference type="STRING" id="1237149.C900_04425"/>
<dbReference type="PANTHER" id="PTHR42754">
    <property type="entry name" value="ENDOGLUCANASE"/>
    <property type="match status" value="1"/>
</dbReference>
<dbReference type="PROSITE" id="PS51257">
    <property type="entry name" value="PROKAR_LIPOPROTEIN"/>
    <property type="match status" value="1"/>
</dbReference>
<evidence type="ECO:0000313" key="1">
    <source>
        <dbReference type="EMBL" id="ELR69998.1"/>
    </source>
</evidence>
<evidence type="ECO:0000313" key="2">
    <source>
        <dbReference type="Proteomes" id="UP000011135"/>
    </source>
</evidence>
<evidence type="ECO:0008006" key="3">
    <source>
        <dbReference type="Google" id="ProtNLM"/>
    </source>
</evidence>
<protein>
    <recommendedName>
        <fullName evidence="3">Lipoprotein</fullName>
    </recommendedName>
</protein>
<accession>L8JP65</accession>
<proteinExistence type="predicted"/>
<dbReference type="eggNOG" id="COG1520">
    <property type="taxonomic scope" value="Bacteria"/>
</dbReference>
<reference evidence="1 2" key="1">
    <citation type="submission" date="2012-12" db="EMBL/GenBank/DDBJ databases">
        <title>Genome assembly of Fulvivirga imtechensis AK7.</title>
        <authorList>
            <person name="Nupur N."/>
            <person name="Khatri I."/>
            <person name="Kumar R."/>
            <person name="Subramanian S."/>
            <person name="Pinnaka A."/>
        </authorList>
    </citation>
    <scope>NUCLEOTIDE SEQUENCE [LARGE SCALE GENOMIC DNA]</scope>
    <source>
        <strain evidence="1 2">AK7</strain>
    </source>
</reference>
<organism evidence="1 2">
    <name type="scientific">Fulvivirga imtechensis AK7</name>
    <dbReference type="NCBI Taxonomy" id="1237149"/>
    <lineage>
        <taxon>Bacteria</taxon>
        <taxon>Pseudomonadati</taxon>
        <taxon>Bacteroidota</taxon>
        <taxon>Cytophagia</taxon>
        <taxon>Cytophagales</taxon>
        <taxon>Fulvivirgaceae</taxon>
        <taxon>Fulvivirga</taxon>
    </lineage>
</organism>
<name>L8JP65_9BACT</name>
<dbReference type="EMBL" id="AMZN01000062">
    <property type="protein sequence ID" value="ELR69998.1"/>
    <property type="molecule type" value="Genomic_DNA"/>
</dbReference>
<gene>
    <name evidence="1" type="ORF">C900_04425</name>
</gene>
<dbReference type="RefSeq" id="WP_009581606.1">
    <property type="nucleotide sequence ID" value="NZ_AMZN01000062.1"/>
</dbReference>
<comment type="caution">
    <text evidence="1">The sequence shown here is derived from an EMBL/GenBank/DDBJ whole genome shotgun (WGS) entry which is preliminary data.</text>
</comment>
<dbReference type="AlphaFoldDB" id="L8JP65"/>
<keyword evidence="2" id="KW-1185">Reference proteome</keyword>